<accession>A0ACB7T4G6</accession>
<gene>
    <name evidence="1" type="ORF">HPB50_026478</name>
</gene>
<sequence>MQRPSSISMCDPDKIRRKKGDKVNLEKTDKNSELGEPSAVARQEYGNLSNDPASGGISADHMAGLPQAVSKLSGKKARTEAAFQAGRKRHIEERKTALCRVKIQGFAGEQVNSLHAKISEMRWQLREEIARKQEQSDHAAMPRWLQRRVSEERNLREILEDRLEAAVRKASRTDLAKEDDLNVEKLIEDLEDALERHFRLEKKLEQSYVLLTKLQKNLIEMSVYKSQSWIMERDMEEMFCLGGRQQDLFQEMETYDRFCTQDHVAIQEERRPHFTHGNRALASAAGISEHIEELSFEESSLPVKVLLDQLGKKHMLQKELKPRIKGHVDLIAYFQELAEKELL</sequence>
<comment type="caution">
    <text evidence="1">The sequence shown here is derived from an EMBL/GenBank/DDBJ whole genome shotgun (WGS) entry which is preliminary data.</text>
</comment>
<proteinExistence type="predicted"/>
<name>A0ACB7T4G6_HYAAI</name>
<reference evidence="1" key="1">
    <citation type="submission" date="2020-05" db="EMBL/GenBank/DDBJ databases">
        <title>Large-scale comparative analyses of tick genomes elucidate their genetic diversity and vector capacities.</title>
        <authorList>
            <person name="Jia N."/>
            <person name="Wang J."/>
            <person name="Shi W."/>
            <person name="Du L."/>
            <person name="Sun Y."/>
            <person name="Zhan W."/>
            <person name="Jiang J."/>
            <person name="Wang Q."/>
            <person name="Zhang B."/>
            <person name="Ji P."/>
            <person name="Sakyi L.B."/>
            <person name="Cui X."/>
            <person name="Yuan T."/>
            <person name="Jiang B."/>
            <person name="Yang W."/>
            <person name="Lam T.T.-Y."/>
            <person name="Chang Q."/>
            <person name="Ding S."/>
            <person name="Wang X."/>
            <person name="Zhu J."/>
            <person name="Ruan X."/>
            <person name="Zhao L."/>
            <person name="Wei J."/>
            <person name="Que T."/>
            <person name="Du C."/>
            <person name="Cheng J."/>
            <person name="Dai P."/>
            <person name="Han X."/>
            <person name="Huang E."/>
            <person name="Gao Y."/>
            <person name="Liu J."/>
            <person name="Shao H."/>
            <person name="Ye R."/>
            <person name="Li L."/>
            <person name="Wei W."/>
            <person name="Wang X."/>
            <person name="Wang C."/>
            <person name="Yang T."/>
            <person name="Huo Q."/>
            <person name="Li W."/>
            <person name="Guo W."/>
            <person name="Chen H."/>
            <person name="Zhou L."/>
            <person name="Ni X."/>
            <person name="Tian J."/>
            <person name="Zhou Y."/>
            <person name="Sheng Y."/>
            <person name="Liu T."/>
            <person name="Pan Y."/>
            <person name="Xia L."/>
            <person name="Li J."/>
            <person name="Zhao F."/>
            <person name="Cao W."/>
        </authorList>
    </citation>
    <scope>NUCLEOTIDE SEQUENCE</scope>
    <source>
        <strain evidence="1">Hyas-2018</strain>
    </source>
</reference>
<evidence type="ECO:0000313" key="2">
    <source>
        <dbReference type="Proteomes" id="UP000821845"/>
    </source>
</evidence>
<evidence type="ECO:0000313" key="1">
    <source>
        <dbReference type="EMBL" id="KAH6940282.1"/>
    </source>
</evidence>
<organism evidence="1 2">
    <name type="scientific">Hyalomma asiaticum</name>
    <name type="common">Tick</name>
    <dbReference type="NCBI Taxonomy" id="266040"/>
    <lineage>
        <taxon>Eukaryota</taxon>
        <taxon>Metazoa</taxon>
        <taxon>Ecdysozoa</taxon>
        <taxon>Arthropoda</taxon>
        <taxon>Chelicerata</taxon>
        <taxon>Arachnida</taxon>
        <taxon>Acari</taxon>
        <taxon>Parasitiformes</taxon>
        <taxon>Ixodida</taxon>
        <taxon>Ixodoidea</taxon>
        <taxon>Ixodidae</taxon>
        <taxon>Hyalomminae</taxon>
        <taxon>Hyalomma</taxon>
    </lineage>
</organism>
<dbReference type="Proteomes" id="UP000821845">
    <property type="component" value="Chromosome 2"/>
</dbReference>
<protein>
    <submittedName>
        <fullName evidence="1">Uncharacterized protein</fullName>
    </submittedName>
</protein>
<keyword evidence="2" id="KW-1185">Reference proteome</keyword>
<dbReference type="EMBL" id="CM023482">
    <property type="protein sequence ID" value="KAH6940282.1"/>
    <property type="molecule type" value="Genomic_DNA"/>
</dbReference>